<dbReference type="Pfam" id="PF01613">
    <property type="entry name" value="Flavin_Reduct"/>
    <property type="match status" value="1"/>
</dbReference>
<dbReference type="InterPro" id="IPR029016">
    <property type="entry name" value="GAF-like_dom_sf"/>
</dbReference>
<dbReference type="GO" id="GO:0010181">
    <property type="term" value="F:FMN binding"/>
    <property type="evidence" value="ECO:0007669"/>
    <property type="project" value="InterPro"/>
</dbReference>
<dbReference type="InterPro" id="IPR050268">
    <property type="entry name" value="NADH-dep_flavin_reductase"/>
</dbReference>
<feature type="domain" description="IclR-ED" evidence="3">
    <location>
        <begin position="177"/>
        <end position="397"/>
    </location>
</feature>
<evidence type="ECO:0000256" key="2">
    <source>
        <dbReference type="ARBA" id="ARBA00023002"/>
    </source>
</evidence>
<gene>
    <name evidence="4" type="ORF">SAMN04489743_3980</name>
</gene>
<dbReference type="InterPro" id="IPR002563">
    <property type="entry name" value="Flavin_Rdtase-like_dom"/>
</dbReference>
<proteinExistence type="inferred from homology"/>
<dbReference type="Gene3D" id="3.30.450.40">
    <property type="match status" value="1"/>
</dbReference>
<dbReference type="Proteomes" id="UP000198751">
    <property type="component" value="Chromosome I"/>
</dbReference>
<evidence type="ECO:0000256" key="1">
    <source>
        <dbReference type="ARBA" id="ARBA00008898"/>
    </source>
</evidence>
<dbReference type="SUPFAM" id="SSF55781">
    <property type="entry name" value="GAF domain-like"/>
    <property type="match status" value="1"/>
</dbReference>
<organism evidence="4 5">
    <name type="scientific">Pseudarthrobacter equi</name>
    <dbReference type="NCBI Taxonomy" id="728066"/>
    <lineage>
        <taxon>Bacteria</taxon>
        <taxon>Bacillati</taxon>
        <taxon>Actinomycetota</taxon>
        <taxon>Actinomycetes</taxon>
        <taxon>Micrococcales</taxon>
        <taxon>Micrococcaceae</taxon>
        <taxon>Pseudarthrobacter</taxon>
    </lineage>
</organism>
<name>A0A1H2BU15_9MICC</name>
<reference evidence="5" key="1">
    <citation type="submission" date="2016-10" db="EMBL/GenBank/DDBJ databases">
        <authorList>
            <person name="Varghese N."/>
            <person name="Submissions S."/>
        </authorList>
    </citation>
    <scope>NUCLEOTIDE SEQUENCE [LARGE SCALE GENOMIC DNA]</scope>
    <source>
        <strain evidence="5">IMMIB L-1606</strain>
    </source>
</reference>
<accession>A0A1H2BU15</accession>
<dbReference type="InterPro" id="IPR012349">
    <property type="entry name" value="Split_barrel_FMN-bd"/>
</dbReference>
<protein>
    <submittedName>
        <fullName evidence="4">NADH-FMN oxidoreductase RutF, flavin reductase (DIM6/NTAB) family</fullName>
    </submittedName>
</protein>
<dbReference type="PANTHER" id="PTHR30466">
    <property type="entry name" value="FLAVIN REDUCTASE"/>
    <property type="match status" value="1"/>
</dbReference>
<evidence type="ECO:0000313" key="4">
    <source>
        <dbReference type="EMBL" id="SDT61721.1"/>
    </source>
</evidence>
<evidence type="ECO:0000313" key="5">
    <source>
        <dbReference type="Proteomes" id="UP000198751"/>
    </source>
</evidence>
<dbReference type="EMBL" id="LT629779">
    <property type="protein sequence ID" value="SDT61721.1"/>
    <property type="molecule type" value="Genomic_DNA"/>
</dbReference>
<dbReference type="PROSITE" id="PS51078">
    <property type="entry name" value="ICLR_ED"/>
    <property type="match status" value="1"/>
</dbReference>
<dbReference type="OrthoDB" id="9792858at2"/>
<dbReference type="AlphaFoldDB" id="A0A1H2BU15"/>
<dbReference type="GO" id="GO:0042602">
    <property type="term" value="F:riboflavin reductase (NADPH) activity"/>
    <property type="evidence" value="ECO:0007669"/>
    <property type="project" value="TreeGrafter"/>
</dbReference>
<keyword evidence="5" id="KW-1185">Reference proteome</keyword>
<keyword evidence="2" id="KW-0560">Oxidoreductase</keyword>
<dbReference type="InterPro" id="IPR014757">
    <property type="entry name" value="Tscrpt_reg_IclR_C"/>
</dbReference>
<dbReference type="SMART" id="SM00903">
    <property type="entry name" value="Flavin_Reduct"/>
    <property type="match status" value="1"/>
</dbReference>
<dbReference type="SUPFAM" id="SSF50475">
    <property type="entry name" value="FMN-binding split barrel"/>
    <property type="match status" value="1"/>
</dbReference>
<dbReference type="PANTHER" id="PTHR30466:SF11">
    <property type="entry name" value="FLAVIN-DEPENDENT MONOOXYGENASE, REDUCTASE SUBUNIT HSAB"/>
    <property type="match status" value="1"/>
</dbReference>
<dbReference type="RefSeq" id="WP_157693515.1">
    <property type="nucleotide sequence ID" value="NZ_LT629779.1"/>
</dbReference>
<sequence length="404" mass="41857">MAQSIRASTAENQDTSPENAAWFRYALGQYPTGVTLITAAPDDDEPAGMVVGTFSSVSLDPPLVAFMPDVRSTSWPKIRETGSFCANVLTAGQQDVCRAFSRKAEDRFTANQWGGTPSGSPRLEGAAAWIDCDIEDVIRSGDHDIVIGRVKALGVGSSKELPLLFLRGGYGSFTIPSIVSPATALTRHVKAADAARPVIEALAEALKLEVLVSGLVDDSVVVLTAAGVDSSPGGSPSRVGVSFGLAAPLAPLHVAWAGEAAEKRWIENARDVVGEVDATLAQAELEQVRSLGYAISVDVGAAAEFERIVHVPSDTAAPDLSGVLPLLIERAASSGPAALDDPAGVTSLHAPVFDAEGQVAVTLTLNGFSGNDPVSRLEACRDRLFAAAQSITGAIGGIHPAQNS</sequence>
<comment type="similarity">
    <text evidence="1">Belongs to the non-flavoprotein flavin reductase family.</text>
</comment>
<evidence type="ECO:0000259" key="3">
    <source>
        <dbReference type="PROSITE" id="PS51078"/>
    </source>
</evidence>
<dbReference type="Gene3D" id="2.30.110.10">
    <property type="entry name" value="Electron Transport, Fmn-binding Protein, Chain A"/>
    <property type="match status" value="1"/>
</dbReference>